<organism evidence="1 2">
    <name type="scientific">Victivallis vadensis</name>
    <dbReference type="NCBI Taxonomy" id="172901"/>
    <lineage>
        <taxon>Bacteria</taxon>
        <taxon>Pseudomonadati</taxon>
        <taxon>Lentisphaerota</taxon>
        <taxon>Lentisphaeria</taxon>
        <taxon>Victivallales</taxon>
        <taxon>Victivallaceae</taxon>
        <taxon>Victivallis</taxon>
    </lineage>
</organism>
<reference evidence="1 2" key="1">
    <citation type="submission" date="2020-04" db="EMBL/GenBank/DDBJ databases">
        <authorList>
            <person name="Hitch T.C.A."/>
            <person name="Wylensek D."/>
            <person name="Clavel T."/>
        </authorList>
    </citation>
    <scope>NUCLEOTIDE SEQUENCE [LARGE SCALE GENOMIC DNA]</scope>
    <source>
        <strain evidence="1 2">COR2-253-APC-1A</strain>
    </source>
</reference>
<comment type="caution">
    <text evidence="1">The sequence shown here is derived from an EMBL/GenBank/DDBJ whole genome shotgun (WGS) entry which is preliminary data.</text>
</comment>
<accession>A0A848B1A3</accession>
<name>A0A848B1A3_9BACT</name>
<dbReference type="RefSeq" id="WP_168964222.1">
    <property type="nucleotide sequence ID" value="NZ_JABAEW010000102.1"/>
</dbReference>
<protein>
    <submittedName>
        <fullName evidence="1">Uncharacterized protein</fullName>
    </submittedName>
</protein>
<dbReference type="Proteomes" id="UP000576225">
    <property type="component" value="Unassembled WGS sequence"/>
</dbReference>
<evidence type="ECO:0000313" key="2">
    <source>
        <dbReference type="Proteomes" id="UP000576225"/>
    </source>
</evidence>
<sequence>MASKLLFGVDQLEEIGVVQSMTCNSSVEVAEARGEDGKVIERRAYSRSDEYSIEALVVTGKNVPPAGSTVTVDGQAYLVTASNVTRSNTDFQRASLTVSRKDAEEVVTYAADNAG</sequence>
<dbReference type="EMBL" id="JABAEW010000102">
    <property type="protein sequence ID" value="NMD89318.1"/>
    <property type="molecule type" value="Genomic_DNA"/>
</dbReference>
<proteinExistence type="predicted"/>
<dbReference type="AlphaFoldDB" id="A0A848B1A3"/>
<evidence type="ECO:0000313" key="1">
    <source>
        <dbReference type="EMBL" id="NMD89318.1"/>
    </source>
</evidence>
<gene>
    <name evidence="1" type="ORF">HF882_22285</name>
</gene>